<evidence type="ECO:0000256" key="1">
    <source>
        <dbReference type="ARBA" id="ARBA00022679"/>
    </source>
</evidence>
<dbReference type="SUPFAM" id="SSF53383">
    <property type="entry name" value="PLP-dependent transferases"/>
    <property type="match status" value="1"/>
</dbReference>
<evidence type="ECO:0000256" key="4">
    <source>
        <dbReference type="HAMAP-Rule" id="MF_03050"/>
    </source>
</evidence>
<dbReference type="AlphaFoldDB" id="A0A0A1T7H6"/>
<dbReference type="PANTHER" id="PTHR14237">
    <property type="entry name" value="MOLYBDOPTERIN COFACTOR SULFURASE MOSC"/>
    <property type="match status" value="1"/>
</dbReference>
<evidence type="ECO:0000256" key="3">
    <source>
        <dbReference type="ARBA" id="ARBA00023150"/>
    </source>
</evidence>
<dbReference type="STRING" id="1531966.A0A0A1T7H6"/>
<evidence type="ECO:0000256" key="5">
    <source>
        <dbReference type="SAM" id="MobiDB-lite"/>
    </source>
</evidence>
<dbReference type="EMBL" id="CDHN01000003">
    <property type="protein sequence ID" value="CEJ90739.1"/>
    <property type="molecule type" value="Genomic_DNA"/>
</dbReference>
<dbReference type="InterPro" id="IPR011037">
    <property type="entry name" value="Pyrv_Knase-like_insert_dom_sf"/>
</dbReference>
<keyword evidence="2 4" id="KW-0663">Pyridoxal phosphate</keyword>
<keyword evidence="8" id="KW-1185">Reference proteome</keyword>
<dbReference type="Proteomes" id="UP000039046">
    <property type="component" value="Unassembled WGS sequence"/>
</dbReference>
<dbReference type="InterPro" id="IPR015421">
    <property type="entry name" value="PyrdxlP-dep_Trfase_major"/>
</dbReference>
<dbReference type="PANTHER" id="PTHR14237:SF80">
    <property type="entry name" value="MOLYBDENUM COFACTOR SULFURASE"/>
    <property type="match status" value="1"/>
</dbReference>
<dbReference type="Gene3D" id="3.90.1150.10">
    <property type="entry name" value="Aspartate Aminotransferase, domain 1"/>
    <property type="match status" value="1"/>
</dbReference>
<dbReference type="InterPro" id="IPR015424">
    <property type="entry name" value="PyrdxlP-dep_Trfase"/>
</dbReference>
<accession>A0A0A1T7H6</accession>
<evidence type="ECO:0000313" key="8">
    <source>
        <dbReference type="Proteomes" id="UP000039046"/>
    </source>
</evidence>
<keyword evidence="1 4" id="KW-0808">Transferase</keyword>
<dbReference type="SUPFAM" id="SSF50800">
    <property type="entry name" value="PK beta-barrel domain-like"/>
    <property type="match status" value="1"/>
</dbReference>
<evidence type="ECO:0000313" key="7">
    <source>
        <dbReference type="EMBL" id="CEJ90739.1"/>
    </source>
</evidence>
<feature type="modified residue" description="N6-(pyridoxal phosphate)lysine" evidence="4">
    <location>
        <position position="230"/>
    </location>
</feature>
<dbReference type="SUPFAM" id="SSF141673">
    <property type="entry name" value="MOSC N-terminal domain-like"/>
    <property type="match status" value="1"/>
</dbReference>
<feature type="domain" description="MOSC" evidence="6">
    <location>
        <begin position="645"/>
        <end position="799"/>
    </location>
</feature>
<name>A0A0A1T7H6_9HYPO</name>
<proteinExistence type="inferred from homology"/>
<evidence type="ECO:0000259" key="6">
    <source>
        <dbReference type="PROSITE" id="PS51340"/>
    </source>
</evidence>
<dbReference type="InterPro" id="IPR005302">
    <property type="entry name" value="MoCF_Sase_C"/>
</dbReference>
<dbReference type="HAMAP" id="MF_03050">
    <property type="entry name" value="MOCOS"/>
    <property type="match status" value="1"/>
</dbReference>
<keyword evidence="3 4" id="KW-0501">Molybdenum cofactor biosynthesis</keyword>
<dbReference type="GO" id="GO:0030170">
    <property type="term" value="F:pyridoxal phosphate binding"/>
    <property type="evidence" value="ECO:0007669"/>
    <property type="project" value="UniProtKB-UniRule"/>
</dbReference>
<organism evidence="7 8">
    <name type="scientific">[Torrubiella] hemipterigena</name>
    <dbReference type="NCBI Taxonomy" id="1531966"/>
    <lineage>
        <taxon>Eukaryota</taxon>
        <taxon>Fungi</taxon>
        <taxon>Dikarya</taxon>
        <taxon>Ascomycota</taxon>
        <taxon>Pezizomycotina</taxon>
        <taxon>Sordariomycetes</taxon>
        <taxon>Hypocreomycetidae</taxon>
        <taxon>Hypocreales</taxon>
        <taxon>Clavicipitaceae</taxon>
        <taxon>Clavicipitaceae incertae sedis</taxon>
        <taxon>'Torrubiella' clade</taxon>
    </lineage>
</organism>
<dbReference type="HOGENOM" id="CLU_010913_0_0_1"/>
<evidence type="ECO:0000256" key="2">
    <source>
        <dbReference type="ARBA" id="ARBA00022898"/>
    </source>
</evidence>
<gene>
    <name evidence="4" type="primary">hxB</name>
    <name evidence="7" type="ORF">VHEMI06500</name>
</gene>
<dbReference type="EC" id="2.8.1.9" evidence="4"/>
<feature type="region of interest" description="Disordered" evidence="5">
    <location>
        <begin position="639"/>
        <end position="664"/>
    </location>
</feature>
<dbReference type="Pfam" id="PF00266">
    <property type="entry name" value="Aminotran_5"/>
    <property type="match status" value="1"/>
</dbReference>
<comment type="function">
    <text evidence="4">Sulfurates the molybdenum cofactor. Sulfation of molybdenum is essential for xanthine dehydrogenase (XDH) and aldehyde oxidase (ADO) enzymes in which molybdenum cofactor is liganded by 1 oxygen and 1 sulfur atom in active form.</text>
</comment>
<dbReference type="OrthoDB" id="10264306at2759"/>
<dbReference type="PROSITE" id="PS51340">
    <property type="entry name" value="MOSC"/>
    <property type="match status" value="1"/>
</dbReference>
<dbReference type="GO" id="GO:0008265">
    <property type="term" value="F:molybdenum cofactor sulfurtransferase activity"/>
    <property type="evidence" value="ECO:0007669"/>
    <property type="project" value="UniProtKB-UniRule"/>
</dbReference>
<dbReference type="InterPro" id="IPR005303">
    <property type="entry name" value="MOCOS_middle"/>
</dbReference>
<dbReference type="Gene3D" id="3.40.640.10">
    <property type="entry name" value="Type I PLP-dependent aspartate aminotransferase-like (Major domain)"/>
    <property type="match status" value="1"/>
</dbReference>
<dbReference type="InterPro" id="IPR000192">
    <property type="entry name" value="Aminotrans_V_dom"/>
</dbReference>
<dbReference type="GO" id="GO:0030151">
    <property type="term" value="F:molybdenum ion binding"/>
    <property type="evidence" value="ECO:0007669"/>
    <property type="project" value="UniProtKB-UniRule"/>
</dbReference>
<reference evidence="7 8" key="1">
    <citation type="journal article" date="2015" name="Genome Announc.">
        <title>Draft Genome Sequence and Gene Annotation of the Entomopathogenic Fungus Verticillium hemipterigenum.</title>
        <authorList>
            <person name="Horn F."/>
            <person name="Habel A."/>
            <person name="Scharf D.H."/>
            <person name="Dworschak J."/>
            <person name="Brakhage A.A."/>
            <person name="Guthke R."/>
            <person name="Hertweck C."/>
            <person name="Linde J."/>
        </authorList>
    </citation>
    <scope>NUCLEOTIDE SEQUENCE [LARGE SCALE GENOMIC DNA]</scope>
</reference>
<dbReference type="InterPro" id="IPR028886">
    <property type="entry name" value="MoCo_sulfurase"/>
</dbReference>
<dbReference type="Pfam" id="PF03473">
    <property type="entry name" value="MOSC"/>
    <property type="match status" value="1"/>
</dbReference>
<comment type="catalytic activity">
    <reaction evidence="4">
        <text>Mo-molybdopterin + L-cysteine + AH2 = thio-Mo-molybdopterin + L-alanine + A + H2O</text>
        <dbReference type="Rhea" id="RHEA:42636"/>
        <dbReference type="ChEBI" id="CHEBI:13193"/>
        <dbReference type="ChEBI" id="CHEBI:15377"/>
        <dbReference type="ChEBI" id="CHEBI:17499"/>
        <dbReference type="ChEBI" id="CHEBI:35235"/>
        <dbReference type="ChEBI" id="CHEBI:57972"/>
        <dbReference type="ChEBI" id="CHEBI:71302"/>
        <dbReference type="ChEBI" id="CHEBI:82685"/>
        <dbReference type="EC" id="2.8.1.9"/>
    </reaction>
</comment>
<comment type="similarity">
    <text evidence="4">Belongs to the class-V pyridoxal-phosphate-dependent aminotransferase family. MOCOS subfamily.</text>
</comment>
<dbReference type="InterPro" id="IPR015422">
    <property type="entry name" value="PyrdxlP-dep_Trfase_small"/>
</dbReference>
<dbReference type="GO" id="GO:0016829">
    <property type="term" value="F:lyase activity"/>
    <property type="evidence" value="ECO:0007669"/>
    <property type="project" value="UniProtKB-UniRule"/>
</dbReference>
<feature type="active site" evidence="4">
    <location>
        <position position="390"/>
    </location>
</feature>
<dbReference type="Pfam" id="PF03476">
    <property type="entry name" value="MOSC_N"/>
    <property type="match status" value="1"/>
</dbReference>
<protein>
    <recommendedName>
        <fullName evidence="4">Molybdenum cofactor sulfurase</fullName>
        <shortName evidence="4">MCS</shortName>
        <shortName evidence="4">MOS</shortName>
        <shortName evidence="4">MoCo sulfurase</shortName>
        <ecNumber evidence="4">2.8.1.9</ecNumber>
    </recommendedName>
    <alternativeName>
        <fullName evidence="4">Molybdenum cofactor sulfurtransferase</fullName>
    </alternativeName>
</protein>
<sequence length="800" mass="87503">MEPNGRGRYNHAVESLRSTEYPMLQDATYLDHAGSTAPSKTLMQDLATELTSTLYGNPHSGSTPSQLSTTRIDDVRLRLLNFFNASSSQYDLVFVANATAGIKLVLEGMRSNFDSFRYAYHQACHTSVIGIREEAVESICFSNQDVPTILEGESIFSESTKPMPTLYSYSAQSHLDGRQYPISWTRQLKQAHTSERAYTLLDCASYASTSPLDMSHPDFDADFVVLSLYKIFGFPDLGVLLVKNDAANIFNKRKYFGGGTVDLVVCSKENWSARKTSFLHEALEDGTLPFHNIIAAGIALDSQRRLYGSMETVKQHTRYLTERTYSALTTLRHGNGRPVCHVYSDNPAEELSGPIIALNLRNQFGQWTSLEEFEKLAVLKRIHVRTGSACSPGGIAAALNLEPWELRQNFSAGFRCGMDSSALNGKPAGVIRVSFGAMSTEADADAFISFVQEFFQEHHAVVGTGEPTITSIPTSLSLKSIIVYPIKSCGGFVVPDGMPWTLQPEGLKWDREWCLVHQGSGQALNQKRYPKMALLKPTIDFEAGVLRVRYAGQGEPSCQVSVPLSADPTVFRGADNSIFSRVCGDVVSAQVYSDNAIHSFFSDVVGAPCFLARFPPGGKGQESRLSKLLTAYNSPSAFTRNPIPGSFPSDVPSPPDSDSEQSDAPKLLLSNESPILMVHSASIDALNKTIVANGGIEVSPASFRANIILSGPGNQAWSEDNWTCVRIGEQTFSVLAPCRRCQMVCVDQETGEKGQEPYLTLAKTRRINGKVYFGMHMKHNQSAASSTAAIQVGDKVQTTS</sequence>
<comment type="cofactor">
    <cofactor evidence="4">
        <name>pyridoxal 5'-phosphate</name>
        <dbReference type="ChEBI" id="CHEBI:597326"/>
    </cofactor>
</comment>
<dbReference type="GO" id="GO:0006777">
    <property type="term" value="P:Mo-molybdopterin cofactor biosynthetic process"/>
    <property type="evidence" value="ECO:0007669"/>
    <property type="project" value="UniProtKB-UniRule"/>
</dbReference>